<keyword evidence="7 8" id="KW-0411">Iron-sulfur</keyword>
<organism evidence="10 11">
    <name type="scientific">Bemisia tabaci</name>
    <name type="common">Sweetpotato whitefly</name>
    <name type="synonym">Aleurodes tabaci</name>
    <dbReference type="NCBI Taxonomy" id="7038"/>
    <lineage>
        <taxon>Eukaryota</taxon>
        <taxon>Metazoa</taxon>
        <taxon>Ecdysozoa</taxon>
        <taxon>Arthropoda</taxon>
        <taxon>Hexapoda</taxon>
        <taxon>Insecta</taxon>
        <taxon>Pterygota</taxon>
        <taxon>Neoptera</taxon>
        <taxon>Paraneoptera</taxon>
        <taxon>Hemiptera</taxon>
        <taxon>Sternorrhyncha</taxon>
        <taxon>Aleyrodoidea</taxon>
        <taxon>Aleyrodidae</taxon>
        <taxon>Aleyrodinae</taxon>
        <taxon>Bemisia</taxon>
    </lineage>
</organism>
<dbReference type="EMBL" id="OU963865">
    <property type="protein sequence ID" value="CAH0388565.1"/>
    <property type="molecule type" value="Genomic_DNA"/>
</dbReference>
<evidence type="ECO:0000256" key="2">
    <source>
        <dbReference type="ARBA" id="ARBA00022490"/>
    </source>
</evidence>
<dbReference type="PANTHER" id="PTHR23264">
    <property type="entry name" value="NUCLEOTIDE-BINDING PROTEIN NBP35 YEAST -RELATED"/>
    <property type="match status" value="1"/>
</dbReference>
<comment type="function">
    <text evidence="8">Component of the cytosolic iron-sulfur (Fe/S) protein assembly (CIA) machinery. Required for maturation of extramitochondrial Fe-S proteins. The NUBP1-NUBP2 heterotetramer forms a Fe-S scaffold complex, mediating the de novo assembly of an Fe-S cluster and its transfer to target apoproteins.</text>
</comment>
<protein>
    <recommendedName>
        <fullName evidence="8">Cytosolic Fe-S cluster assembly factor NUBP1 homolog</fullName>
    </recommendedName>
</protein>
<evidence type="ECO:0000256" key="4">
    <source>
        <dbReference type="ARBA" id="ARBA00022741"/>
    </source>
</evidence>
<feature type="binding site" evidence="8">
    <location>
        <position position="26"/>
    </location>
    <ligand>
        <name>[4Fe-4S] cluster</name>
        <dbReference type="ChEBI" id="CHEBI:49883"/>
        <label>1</label>
    </ligand>
</feature>
<evidence type="ECO:0000256" key="1">
    <source>
        <dbReference type="ARBA" id="ARBA00022485"/>
    </source>
</evidence>
<comment type="similarity">
    <text evidence="8">Belongs to the Mrp/NBP35 ATP-binding proteins family. NUBP1/NBP35 subfamily.</text>
</comment>
<dbReference type="HAMAP" id="MF_03038">
    <property type="entry name" value="NUBP1"/>
    <property type="match status" value="1"/>
</dbReference>
<feature type="compositionally biased region" description="Basic and acidic residues" evidence="9">
    <location>
        <begin position="1"/>
        <end position="10"/>
    </location>
</feature>
<name>A0A9P0ADN0_BEMTA</name>
<feature type="region of interest" description="Disordered" evidence="9">
    <location>
        <begin position="1"/>
        <end position="21"/>
    </location>
</feature>
<dbReference type="GO" id="GO:0005524">
    <property type="term" value="F:ATP binding"/>
    <property type="evidence" value="ECO:0007669"/>
    <property type="project" value="UniProtKB-KW"/>
</dbReference>
<keyword evidence="11" id="KW-1185">Reference proteome</keyword>
<keyword evidence="4 8" id="KW-0547">Nucleotide-binding</keyword>
<dbReference type="HAMAP" id="MF_02040">
    <property type="entry name" value="Mrp_NBP35"/>
    <property type="match status" value="1"/>
</dbReference>
<evidence type="ECO:0000256" key="3">
    <source>
        <dbReference type="ARBA" id="ARBA00022723"/>
    </source>
</evidence>
<reference evidence="10" key="1">
    <citation type="submission" date="2021-12" db="EMBL/GenBank/DDBJ databases">
        <authorList>
            <person name="King R."/>
        </authorList>
    </citation>
    <scope>NUCLEOTIDE SEQUENCE</scope>
</reference>
<dbReference type="SUPFAM" id="SSF52540">
    <property type="entry name" value="P-loop containing nucleoside triphosphate hydrolases"/>
    <property type="match status" value="1"/>
</dbReference>
<accession>A0A9P0ADN0</accession>
<feature type="binding site" evidence="8">
    <location>
        <position position="244"/>
    </location>
    <ligand>
        <name>[4Fe-4S] cluster</name>
        <dbReference type="ChEBI" id="CHEBI:49883"/>
        <label>2</label>
        <note>ligand shared with heterodimeric partner</note>
    </ligand>
</feature>
<evidence type="ECO:0000256" key="6">
    <source>
        <dbReference type="ARBA" id="ARBA00023004"/>
    </source>
</evidence>
<feature type="binding site" evidence="8">
    <location>
        <position position="241"/>
    </location>
    <ligand>
        <name>[4Fe-4S] cluster</name>
        <dbReference type="ChEBI" id="CHEBI:49883"/>
        <label>2</label>
        <note>ligand shared with heterodimeric partner</note>
    </ligand>
</feature>
<comment type="cofactor">
    <cofactor evidence="8">
        <name>[4Fe-4S] cluster</name>
        <dbReference type="ChEBI" id="CHEBI:49883"/>
    </cofactor>
    <text evidence="8">Binds 4 [4Fe-4S] clusters per heterotetramer. Contains two stable clusters in the N-termini of NUBP1 and two labile, bridging clusters between subunits of the NUBP1-NUBP2 heterotetramer.</text>
</comment>
<evidence type="ECO:0000256" key="8">
    <source>
        <dbReference type="HAMAP-Rule" id="MF_03038"/>
    </source>
</evidence>
<dbReference type="InterPro" id="IPR027417">
    <property type="entry name" value="P-loop_NTPase"/>
</dbReference>
<dbReference type="CDD" id="cd02037">
    <property type="entry name" value="Mrp_NBP35"/>
    <property type="match status" value="1"/>
</dbReference>
<dbReference type="Pfam" id="PF10609">
    <property type="entry name" value="ParA"/>
    <property type="match status" value="1"/>
</dbReference>
<dbReference type="InterPro" id="IPR028601">
    <property type="entry name" value="NUBP1/Nbp35"/>
</dbReference>
<feature type="binding site" evidence="8">
    <location>
        <position position="29"/>
    </location>
    <ligand>
        <name>[4Fe-4S] cluster</name>
        <dbReference type="ChEBI" id="CHEBI:49883"/>
        <label>1</label>
    </ligand>
</feature>
<evidence type="ECO:0000256" key="7">
    <source>
        <dbReference type="ARBA" id="ARBA00023014"/>
    </source>
</evidence>
<dbReference type="GO" id="GO:0051539">
    <property type="term" value="F:4 iron, 4 sulfur cluster binding"/>
    <property type="evidence" value="ECO:0007669"/>
    <property type="project" value="UniProtKB-UniRule"/>
</dbReference>
<dbReference type="GO" id="GO:0005829">
    <property type="term" value="C:cytosol"/>
    <property type="evidence" value="ECO:0007669"/>
    <property type="project" value="TreeGrafter"/>
</dbReference>
<comment type="subcellular location">
    <subcellularLocation>
        <location evidence="8">Cytoplasm</location>
    </subcellularLocation>
</comment>
<keyword evidence="5 8" id="KW-0067">ATP-binding</keyword>
<dbReference type="PANTHER" id="PTHR23264:SF35">
    <property type="entry name" value="CYTOSOLIC FE-S CLUSTER ASSEMBLY FACTOR NUBP1"/>
    <property type="match status" value="1"/>
</dbReference>
<dbReference type="GO" id="GO:0140663">
    <property type="term" value="F:ATP-dependent FeS chaperone activity"/>
    <property type="evidence" value="ECO:0007669"/>
    <property type="project" value="InterPro"/>
</dbReference>
<evidence type="ECO:0000313" key="11">
    <source>
        <dbReference type="Proteomes" id="UP001152759"/>
    </source>
</evidence>
<dbReference type="InterPro" id="IPR019591">
    <property type="entry name" value="Mrp/NBP35_ATP-bd"/>
</dbReference>
<sequence length="357" mass="38479">MATKPEDAPEHCPGVESDSAGKGSACQGCPNQSICASGVALGPDLSAEQVKARLSSVKNTIIVLSGKGGVGKSTFTSLLARTLAAKDANSNIAVLDIDVCGPSMPRVMGVLNEQVHQSGSGWSPVFVDDNLSVMSVGFLLSSPDDAVIWRGPKKTGMIRQFLSEVDWGDTVDFLIIDTPPGTSDEHLSIVQYLKCMNNLQAIVVTTPQEVALLDVRKEIDFCRKTSIPILGVVENMTSFICSNCKQSSEIFPKNTGGAEAMCAELNVPLLGKVPLDPRLAQSCDEGGNFIQEFSDSPATTAFIEIVSSKYIEAEDGGTEKGRFKDYRNPRELKSFCLVHAKPFIFYKLVGKFPFCYY</sequence>
<evidence type="ECO:0000313" key="10">
    <source>
        <dbReference type="EMBL" id="CAH0388565.1"/>
    </source>
</evidence>
<dbReference type="FunFam" id="3.40.50.300:FF:001759">
    <property type="entry name" value="Cytosolic Fe-S cluster assembly factor NUBP1 homolog"/>
    <property type="match status" value="1"/>
</dbReference>
<feature type="binding site" evidence="8">
    <location>
        <begin position="66"/>
        <end position="73"/>
    </location>
    <ligand>
        <name>ATP</name>
        <dbReference type="ChEBI" id="CHEBI:30616"/>
    </ligand>
</feature>
<keyword evidence="1 8" id="KW-0004">4Fe-4S</keyword>
<evidence type="ECO:0000256" key="9">
    <source>
        <dbReference type="SAM" id="MobiDB-lite"/>
    </source>
</evidence>
<dbReference type="GO" id="GO:0046872">
    <property type="term" value="F:metal ion binding"/>
    <property type="evidence" value="ECO:0007669"/>
    <property type="project" value="UniProtKB-KW"/>
</dbReference>
<dbReference type="Gene3D" id="3.40.50.300">
    <property type="entry name" value="P-loop containing nucleotide triphosphate hydrolases"/>
    <property type="match status" value="1"/>
</dbReference>
<keyword evidence="3 8" id="KW-0479">Metal-binding</keyword>
<keyword evidence="6 8" id="KW-0408">Iron</keyword>
<dbReference type="GO" id="GO:0016226">
    <property type="term" value="P:iron-sulfur cluster assembly"/>
    <property type="evidence" value="ECO:0007669"/>
    <property type="project" value="UniProtKB-UniRule"/>
</dbReference>
<gene>
    <name evidence="10" type="ORF">BEMITA_LOCUS7473</name>
</gene>
<evidence type="ECO:0000256" key="5">
    <source>
        <dbReference type="ARBA" id="ARBA00022840"/>
    </source>
</evidence>
<feature type="binding site" evidence="8">
    <location>
        <position position="35"/>
    </location>
    <ligand>
        <name>[4Fe-4S] cluster</name>
        <dbReference type="ChEBI" id="CHEBI:49883"/>
        <label>1</label>
    </ligand>
</feature>
<dbReference type="Proteomes" id="UP001152759">
    <property type="component" value="Chromosome 4"/>
</dbReference>
<dbReference type="InterPro" id="IPR033756">
    <property type="entry name" value="YlxH/NBP35"/>
</dbReference>
<proteinExistence type="inferred from homology"/>
<feature type="binding site" evidence="8">
    <location>
        <position position="12"/>
    </location>
    <ligand>
        <name>[4Fe-4S] cluster</name>
        <dbReference type="ChEBI" id="CHEBI:49883"/>
        <label>1</label>
    </ligand>
</feature>
<keyword evidence="2 8" id="KW-0963">Cytoplasm</keyword>
<comment type="subunit">
    <text evidence="8">Heterotetramer of 2 NUBP1 and 2 NUBP2 chains.</text>
</comment>
<dbReference type="AlphaFoldDB" id="A0A9P0ADN0"/>